<evidence type="ECO:0000256" key="9">
    <source>
        <dbReference type="SAM" id="SignalP"/>
    </source>
</evidence>
<feature type="compositionally biased region" description="Low complexity" evidence="7">
    <location>
        <begin position="999"/>
        <end position="1008"/>
    </location>
</feature>
<evidence type="ECO:0000256" key="8">
    <source>
        <dbReference type="SAM" id="Phobius"/>
    </source>
</evidence>
<comment type="subcellular location">
    <subcellularLocation>
        <location evidence="1">Membrane</location>
        <topology evidence="1">Multi-pass membrane protein</topology>
    </subcellularLocation>
</comment>
<comment type="caution">
    <text evidence="11">The sequence shown here is derived from an EMBL/GenBank/DDBJ whole genome shotgun (WGS) entry which is preliminary data.</text>
</comment>
<evidence type="ECO:0000256" key="5">
    <source>
        <dbReference type="ARBA" id="ARBA00022989"/>
    </source>
</evidence>
<feature type="transmembrane region" description="Helical" evidence="8">
    <location>
        <begin position="452"/>
        <end position="472"/>
    </location>
</feature>
<keyword evidence="4 9" id="KW-0732">Signal</keyword>
<feature type="signal peptide" evidence="9">
    <location>
        <begin position="1"/>
        <end position="19"/>
    </location>
</feature>
<feature type="region of interest" description="Disordered" evidence="7">
    <location>
        <begin position="885"/>
        <end position="935"/>
    </location>
</feature>
<dbReference type="InterPro" id="IPR043242">
    <property type="entry name" value="PRRT3"/>
</dbReference>
<reference evidence="11 12" key="1">
    <citation type="submission" date="2021-06" db="EMBL/GenBank/DDBJ databases">
        <authorList>
            <person name="Palmer J.M."/>
        </authorList>
    </citation>
    <scope>NUCLEOTIDE SEQUENCE [LARGE SCALE GENOMIC DNA]</scope>
    <source>
        <strain evidence="11 12">MEX-2019</strain>
        <tissue evidence="11">Muscle</tissue>
    </source>
</reference>
<feature type="region of interest" description="Disordered" evidence="7">
    <location>
        <begin position="765"/>
        <end position="795"/>
    </location>
</feature>
<name>A0AAV9RL72_9TELE</name>
<evidence type="ECO:0000256" key="7">
    <source>
        <dbReference type="SAM" id="MobiDB-lite"/>
    </source>
</evidence>
<sequence>MASKALQALVLFFVHFSGAQTIIGSSTSFTTLNLPSNSPSPTKQTVRFWPSLPPRGRSDVPIRVTIRERFTALNAVEQGQRMALPTTQFNPSFIFKIPQNLSMDQIATQPTSSRPRTDTASLAFSRALQRQAAATKSPTPPLSTLPSHAGHAEERSIKGTEDGDSQGLGSGRAPTETSEKGKSTVLPPIVAEEMAQYRPQAQTMVSKVTDKETTSLDDQNDKTHLLGLTTTSAISTTPQQTPKTAELTDKLGADHPSTDRLQGFAPKPTSSSADKQPQTAEQPVMNRIQAGPNSNSSAEQETHTSTTGLPATTPEADWTNTSQSIKTAERRNTSSSAAQSRKSGASSLLTTSIIPGIQPRLSPKYQDESNRSLLLGHPQQAPHSTFNPATSPSAGPSTNGTFLYWGDLSRTLSIAWELHVYGTASLFLLLFAAAALGLILSPGTNCPHRGALGLANALLVLAGGLRAVMFLVDPYGTRIILPRPAVTALYNLPLHLLVWAQSSLVLLALRVAGVNVLPSTLEHPPLLAVLTVLQCTLLLAADLLSPALSPVVPVTLQVLSLCWGLGLCLGYLCYVFPRIRCPALPRHSVSVETRRKTWTGSQRTRVILGRVLAFCAVLGALCCGLHVHATLWLYSLLGDWKRFNWGWWLVHFWARLLELTWGFFLLLLGSWVFWRPATCQTKEEGGQDGSRGDLPSPGQSIGSPQRHTCWSKIVQSLRGKPCRKSDSNGVGGGAGGAGEMPNNWAGQERPGADISKSLIRNEDHEQNMAQARSVKDSNHGRNHRSHSAERGMSEDSMGSLLRLQTLGQPPQRSVSGSLDQDRDTSLCFYEFDLRPPSPIDLTRSIDEALHREHLVTGGSLFHPVIQTPSPGSGISQEQWLRRNSDPQLLSESSEAPTESSMPLGGSVLSSVPSRQVTAPPTPSHQGHRWAGNGMVSVPSSVSCPVSLRPGRTSMGHLGEDGVDDTRPFITPDSERARGRAGRPVGSRSYLEVSRRDDSASVSSEIIDL</sequence>
<dbReference type="Proteomes" id="UP001311232">
    <property type="component" value="Unassembled WGS sequence"/>
</dbReference>
<feature type="region of interest" description="Disordered" evidence="7">
    <location>
        <begin position="720"/>
        <end position="750"/>
    </location>
</feature>
<dbReference type="PANTHER" id="PTHR47400">
    <property type="entry name" value="PROLINE-RICH TRANSMEMBRANE PROTEIN 3"/>
    <property type="match status" value="1"/>
</dbReference>
<dbReference type="Pfam" id="PF25987">
    <property type="entry name" value="PRRT3"/>
    <property type="match status" value="1"/>
</dbReference>
<feature type="chain" id="PRO_5043911638" description="Proline-rich transmembrane protein 3/4 domain-containing protein" evidence="9">
    <location>
        <begin position="20"/>
        <end position="1008"/>
    </location>
</feature>
<feature type="region of interest" description="Disordered" evidence="7">
    <location>
        <begin position="229"/>
        <end position="349"/>
    </location>
</feature>
<feature type="compositionally biased region" description="Polar residues" evidence="7">
    <location>
        <begin position="229"/>
        <end position="243"/>
    </location>
</feature>
<dbReference type="AlphaFoldDB" id="A0AAV9RL72"/>
<evidence type="ECO:0000259" key="10">
    <source>
        <dbReference type="Pfam" id="PF25987"/>
    </source>
</evidence>
<evidence type="ECO:0000313" key="11">
    <source>
        <dbReference type="EMBL" id="KAK5609810.1"/>
    </source>
</evidence>
<feature type="region of interest" description="Disordered" evidence="7">
    <location>
        <begin position="375"/>
        <end position="394"/>
    </location>
</feature>
<dbReference type="InterPro" id="IPR059081">
    <property type="entry name" value="PRRT3-4"/>
</dbReference>
<evidence type="ECO:0000256" key="1">
    <source>
        <dbReference type="ARBA" id="ARBA00004141"/>
    </source>
</evidence>
<feature type="region of interest" description="Disordered" evidence="7">
    <location>
        <begin position="683"/>
        <end position="705"/>
    </location>
</feature>
<feature type="transmembrane region" description="Helical" evidence="8">
    <location>
        <begin position="611"/>
        <end position="632"/>
    </location>
</feature>
<evidence type="ECO:0000313" key="12">
    <source>
        <dbReference type="Proteomes" id="UP001311232"/>
    </source>
</evidence>
<feature type="transmembrane region" description="Helical" evidence="8">
    <location>
        <begin position="492"/>
        <end position="513"/>
    </location>
</feature>
<evidence type="ECO:0000256" key="4">
    <source>
        <dbReference type="ARBA" id="ARBA00022729"/>
    </source>
</evidence>
<feature type="compositionally biased region" description="Polar residues" evidence="7">
    <location>
        <begin position="291"/>
        <end position="310"/>
    </location>
</feature>
<protein>
    <recommendedName>
        <fullName evidence="10">Proline-rich transmembrane protein 3/4 domain-containing protein</fullName>
    </recommendedName>
</protein>
<evidence type="ECO:0000256" key="2">
    <source>
        <dbReference type="ARBA" id="ARBA00022553"/>
    </source>
</evidence>
<feature type="transmembrane region" description="Helical" evidence="8">
    <location>
        <begin position="525"/>
        <end position="548"/>
    </location>
</feature>
<gene>
    <name evidence="11" type="ORF">CRENBAI_018977</name>
</gene>
<feature type="compositionally biased region" description="Basic and acidic residues" evidence="7">
    <location>
        <begin position="150"/>
        <end position="161"/>
    </location>
</feature>
<feature type="region of interest" description="Disordered" evidence="7">
    <location>
        <begin position="953"/>
        <end position="1008"/>
    </location>
</feature>
<feature type="transmembrane region" description="Helical" evidence="8">
    <location>
        <begin position="652"/>
        <end position="674"/>
    </location>
</feature>
<feature type="compositionally biased region" description="Gly residues" evidence="7">
    <location>
        <begin position="729"/>
        <end position="738"/>
    </location>
</feature>
<feature type="compositionally biased region" description="Basic and acidic residues" evidence="7">
    <location>
        <begin position="246"/>
        <end position="258"/>
    </location>
</feature>
<feature type="transmembrane region" description="Helical" evidence="8">
    <location>
        <begin position="554"/>
        <end position="576"/>
    </location>
</feature>
<feature type="domain" description="Proline-rich transmembrane protein 3/4" evidence="10">
    <location>
        <begin position="392"/>
        <end position="677"/>
    </location>
</feature>
<keyword evidence="6 8" id="KW-0472">Membrane</keyword>
<accession>A0AAV9RL72</accession>
<keyword evidence="12" id="KW-1185">Reference proteome</keyword>
<proteinExistence type="predicted"/>
<dbReference type="PANTHER" id="PTHR47400:SF2">
    <property type="entry name" value="PROLINE-RICH TRANSMEMBRANE PROTEIN 3-LIKE"/>
    <property type="match status" value="1"/>
</dbReference>
<keyword evidence="3 8" id="KW-0812">Transmembrane</keyword>
<feature type="compositionally biased region" description="Polar residues" evidence="7">
    <location>
        <begin position="885"/>
        <end position="900"/>
    </location>
</feature>
<feature type="region of interest" description="Disordered" evidence="7">
    <location>
        <begin position="128"/>
        <end position="186"/>
    </location>
</feature>
<keyword evidence="5 8" id="KW-1133">Transmembrane helix</keyword>
<keyword evidence="2" id="KW-0597">Phosphoprotein</keyword>
<organism evidence="11 12">
    <name type="scientific">Crenichthys baileyi</name>
    <name type="common">White River springfish</name>
    <dbReference type="NCBI Taxonomy" id="28760"/>
    <lineage>
        <taxon>Eukaryota</taxon>
        <taxon>Metazoa</taxon>
        <taxon>Chordata</taxon>
        <taxon>Craniata</taxon>
        <taxon>Vertebrata</taxon>
        <taxon>Euteleostomi</taxon>
        <taxon>Actinopterygii</taxon>
        <taxon>Neopterygii</taxon>
        <taxon>Teleostei</taxon>
        <taxon>Neoteleostei</taxon>
        <taxon>Acanthomorphata</taxon>
        <taxon>Ovalentaria</taxon>
        <taxon>Atherinomorphae</taxon>
        <taxon>Cyprinodontiformes</taxon>
        <taxon>Goodeidae</taxon>
        <taxon>Crenichthys</taxon>
    </lineage>
</organism>
<feature type="compositionally biased region" description="Basic and acidic residues" evidence="7">
    <location>
        <begin position="957"/>
        <end position="977"/>
    </location>
</feature>
<feature type="compositionally biased region" description="Polar residues" evidence="7">
    <location>
        <begin position="381"/>
        <end position="394"/>
    </location>
</feature>
<feature type="compositionally biased region" description="Polar residues" evidence="7">
    <location>
        <begin position="268"/>
        <end position="281"/>
    </location>
</feature>
<feature type="compositionally biased region" description="Polar residues" evidence="7">
    <location>
        <begin position="333"/>
        <end position="349"/>
    </location>
</feature>
<evidence type="ECO:0000256" key="3">
    <source>
        <dbReference type="ARBA" id="ARBA00022692"/>
    </source>
</evidence>
<dbReference type="EMBL" id="JAHHUM010001734">
    <property type="protein sequence ID" value="KAK5609810.1"/>
    <property type="molecule type" value="Genomic_DNA"/>
</dbReference>
<evidence type="ECO:0000256" key="6">
    <source>
        <dbReference type="ARBA" id="ARBA00023136"/>
    </source>
</evidence>
<feature type="transmembrane region" description="Helical" evidence="8">
    <location>
        <begin position="418"/>
        <end position="440"/>
    </location>
</feature>
<feature type="compositionally biased region" description="Polar residues" evidence="7">
    <location>
        <begin position="907"/>
        <end position="918"/>
    </location>
</feature>